<sequence length="54" mass="5964">MKTPWRSYGSCRWKNSARCAWTRTLPLSSSPADIWSPARDALCPSRSAPSAVVP</sequence>
<name>A0A0E9WVJ7_ANGAN</name>
<accession>A0A0E9WVJ7</accession>
<organism evidence="1">
    <name type="scientific">Anguilla anguilla</name>
    <name type="common">European freshwater eel</name>
    <name type="synonym">Muraena anguilla</name>
    <dbReference type="NCBI Taxonomy" id="7936"/>
    <lineage>
        <taxon>Eukaryota</taxon>
        <taxon>Metazoa</taxon>
        <taxon>Chordata</taxon>
        <taxon>Craniata</taxon>
        <taxon>Vertebrata</taxon>
        <taxon>Euteleostomi</taxon>
        <taxon>Actinopterygii</taxon>
        <taxon>Neopterygii</taxon>
        <taxon>Teleostei</taxon>
        <taxon>Anguilliformes</taxon>
        <taxon>Anguillidae</taxon>
        <taxon>Anguilla</taxon>
    </lineage>
</organism>
<dbReference type="AlphaFoldDB" id="A0A0E9WVJ7"/>
<reference evidence="1" key="2">
    <citation type="journal article" date="2015" name="Fish Shellfish Immunol.">
        <title>Early steps in the European eel (Anguilla anguilla)-Vibrio vulnificus interaction in the gills: Role of the RtxA13 toxin.</title>
        <authorList>
            <person name="Callol A."/>
            <person name="Pajuelo D."/>
            <person name="Ebbesson L."/>
            <person name="Teles M."/>
            <person name="MacKenzie S."/>
            <person name="Amaro C."/>
        </authorList>
    </citation>
    <scope>NUCLEOTIDE SEQUENCE</scope>
</reference>
<proteinExistence type="predicted"/>
<dbReference type="EMBL" id="GBXM01015049">
    <property type="protein sequence ID" value="JAH93528.1"/>
    <property type="molecule type" value="Transcribed_RNA"/>
</dbReference>
<protein>
    <submittedName>
        <fullName evidence="1">Uncharacterized protein</fullName>
    </submittedName>
</protein>
<reference evidence="1" key="1">
    <citation type="submission" date="2014-11" db="EMBL/GenBank/DDBJ databases">
        <authorList>
            <person name="Amaro Gonzalez C."/>
        </authorList>
    </citation>
    <scope>NUCLEOTIDE SEQUENCE</scope>
</reference>
<evidence type="ECO:0000313" key="1">
    <source>
        <dbReference type="EMBL" id="JAH93528.1"/>
    </source>
</evidence>